<dbReference type="InterPro" id="IPR009061">
    <property type="entry name" value="DNA-bd_dom_put_sf"/>
</dbReference>
<evidence type="ECO:0000259" key="2">
    <source>
        <dbReference type="PROSITE" id="PS50937"/>
    </source>
</evidence>
<dbReference type="PROSITE" id="PS50937">
    <property type="entry name" value="HTH_MERR_2"/>
    <property type="match status" value="2"/>
</dbReference>
<dbReference type="Proteomes" id="UP001494902">
    <property type="component" value="Unassembled WGS sequence"/>
</dbReference>
<dbReference type="InterPro" id="IPR047057">
    <property type="entry name" value="MerR_fam"/>
</dbReference>
<dbReference type="SUPFAM" id="SSF46955">
    <property type="entry name" value="Putative DNA-binding domain"/>
    <property type="match status" value="2"/>
</dbReference>
<dbReference type="Gene3D" id="1.10.1660.10">
    <property type="match status" value="2"/>
</dbReference>
<dbReference type="PROSITE" id="PS00552">
    <property type="entry name" value="HTH_MERR_1"/>
    <property type="match status" value="1"/>
</dbReference>
<sequence length="244" mass="26896">MERLRPVDLAREHGLSTQAIRNYEAIGVLPPAGRTSSGYRVFDDRHAKALRAFLALVPAFGHATATAIMRAVNAADVDVALALIDDGHVQLRRDRETLTVVERAVRDLALQDTVQVPAAGDRLLIGELARQLGLHPATLRKWERAGLVVPQRDPRTSYRIYTTADVRDAQLVHQLRRGGYLLEQLRPVVEQIHGAGGVDALTGTLGEWRCRLSGRGRAMLIAAAALARYLPDAEMLHRMQVRSS</sequence>
<dbReference type="PANTHER" id="PTHR30204">
    <property type="entry name" value="REDOX-CYCLING DRUG-SENSING TRANSCRIPTIONAL ACTIVATOR SOXR"/>
    <property type="match status" value="1"/>
</dbReference>
<dbReference type="InterPro" id="IPR000551">
    <property type="entry name" value="MerR-type_HTH_dom"/>
</dbReference>
<dbReference type="RefSeq" id="WP_349296741.1">
    <property type="nucleotide sequence ID" value="NZ_JBEDNQ010000001.1"/>
</dbReference>
<dbReference type="Pfam" id="PF13411">
    <property type="entry name" value="MerR_1"/>
    <property type="match status" value="1"/>
</dbReference>
<evidence type="ECO:0000313" key="3">
    <source>
        <dbReference type="EMBL" id="MEQ3549673.1"/>
    </source>
</evidence>
<keyword evidence="1" id="KW-0238">DNA-binding</keyword>
<proteinExistence type="predicted"/>
<dbReference type="Pfam" id="PF00376">
    <property type="entry name" value="MerR"/>
    <property type="match status" value="1"/>
</dbReference>
<evidence type="ECO:0000313" key="4">
    <source>
        <dbReference type="Proteomes" id="UP001494902"/>
    </source>
</evidence>
<protein>
    <submittedName>
        <fullName evidence="3">MerR family transcriptional regulator</fullName>
    </submittedName>
</protein>
<feature type="domain" description="HTH merR-type" evidence="2">
    <location>
        <begin position="9"/>
        <end position="51"/>
    </location>
</feature>
<dbReference type="EMBL" id="JBEDNQ010000001">
    <property type="protein sequence ID" value="MEQ3549673.1"/>
    <property type="molecule type" value="Genomic_DNA"/>
</dbReference>
<gene>
    <name evidence="3" type="ORF">WIS52_04230</name>
</gene>
<evidence type="ECO:0000256" key="1">
    <source>
        <dbReference type="ARBA" id="ARBA00023125"/>
    </source>
</evidence>
<name>A0ABV1K752_9PSEU</name>
<dbReference type="PANTHER" id="PTHR30204:SF93">
    <property type="entry name" value="HTH MERR-TYPE DOMAIN-CONTAINING PROTEIN"/>
    <property type="match status" value="1"/>
</dbReference>
<comment type="caution">
    <text evidence="3">The sequence shown here is derived from an EMBL/GenBank/DDBJ whole genome shotgun (WGS) entry which is preliminary data.</text>
</comment>
<dbReference type="SMART" id="SM00422">
    <property type="entry name" value="HTH_MERR"/>
    <property type="match status" value="2"/>
</dbReference>
<feature type="domain" description="HTH merR-type" evidence="2">
    <location>
        <begin position="122"/>
        <end position="191"/>
    </location>
</feature>
<reference evidence="3 4" key="1">
    <citation type="submission" date="2024-03" db="EMBL/GenBank/DDBJ databases">
        <title>Draft genome sequence of Pseudonocardia nematodicida JCM 31783.</title>
        <authorList>
            <person name="Butdee W."/>
            <person name="Duangmal K."/>
        </authorList>
    </citation>
    <scope>NUCLEOTIDE SEQUENCE [LARGE SCALE GENOMIC DNA]</scope>
    <source>
        <strain evidence="3 4">JCM 31783</strain>
    </source>
</reference>
<organism evidence="3 4">
    <name type="scientific">Pseudonocardia nematodicida</name>
    <dbReference type="NCBI Taxonomy" id="1206997"/>
    <lineage>
        <taxon>Bacteria</taxon>
        <taxon>Bacillati</taxon>
        <taxon>Actinomycetota</taxon>
        <taxon>Actinomycetes</taxon>
        <taxon>Pseudonocardiales</taxon>
        <taxon>Pseudonocardiaceae</taxon>
        <taxon>Pseudonocardia</taxon>
    </lineage>
</organism>
<accession>A0ABV1K752</accession>
<keyword evidence="4" id="KW-1185">Reference proteome</keyword>